<dbReference type="GO" id="GO:0070273">
    <property type="term" value="F:phosphatidylinositol-4-phosphate binding"/>
    <property type="evidence" value="ECO:0007669"/>
    <property type="project" value="InterPro"/>
</dbReference>
<dbReference type="GO" id="GO:0012505">
    <property type="term" value="C:endomembrane system"/>
    <property type="evidence" value="ECO:0007669"/>
    <property type="project" value="UniProtKB-ARBA"/>
</dbReference>
<dbReference type="GO" id="GO:0005829">
    <property type="term" value="C:cytosol"/>
    <property type="evidence" value="ECO:0007669"/>
    <property type="project" value="TreeGrafter"/>
</dbReference>
<evidence type="ECO:0000256" key="2">
    <source>
        <dbReference type="ARBA" id="ARBA00023034"/>
    </source>
</evidence>
<gene>
    <name evidence="5" type="ORF">FDA94_30000</name>
</gene>
<dbReference type="PANTHER" id="PTHR12704">
    <property type="entry name" value="TRANS-GOLGI PROTEIN GMX33"/>
    <property type="match status" value="1"/>
</dbReference>
<dbReference type="GO" id="GO:0043001">
    <property type="term" value="P:Golgi to plasma membrane protein transport"/>
    <property type="evidence" value="ECO:0007669"/>
    <property type="project" value="TreeGrafter"/>
</dbReference>
<evidence type="ECO:0000313" key="6">
    <source>
        <dbReference type="Proteomes" id="UP000308705"/>
    </source>
</evidence>
<evidence type="ECO:0000256" key="4">
    <source>
        <dbReference type="ARBA" id="ARBA00023136"/>
    </source>
</evidence>
<sequence>MTSIIAEDVLLLGYDEQKGQPTIGSTELNAGLAGALLAELAIKGRLSLADKKVVVTDETPVGEPELDAALARIAAEAKVRKPEWWVDKLQGAKLRERLLVRLVEGGVLSEERGKILGLFKTVKYPELDGSVERAVRMRVESVLNGAEPDKRTAVIIGIMHATKALKKQFPGADDARVKEITEGDWAGEGVKEAIAAVEAAVLMVITTAVIVTAVS</sequence>
<dbReference type="PANTHER" id="PTHR12704:SF2">
    <property type="entry name" value="GOLGI PHOSPHOPROTEIN 3 HOMOLOG SAURON"/>
    <property type="match status" value="1"/>
</dbReference>
<dbReference type="RefSeq" id="WP_137250423.1">
    <property type="nucleotide sequence ID" value="NZ_SZQA01000035.1"/>
</dbReference>
<dbReference type="InterPro" id="IPR038261">
    <property type="entry name" value="GPP34-like_sf"/>
</dbReference>
<dbReference type="OrthoDB" id="4962633at2"/>
<protein>
    <submittedName>
        <fullName evidence="5">GPP34 family phosphoprotein</fullName>
    </submittedName>
</protein>
<keyword evidence="6" id="KW-1185">Reference proteome</keyword>
<evidence type="ECO:0000256" key="3">
    <source>
        <dbReference type="ARBA" id="ARBA00023121"/>
    </source>
</evidence>
<keyword evidence="4" id="KW-0472">Membrane</keyword>
<keyword evidence="3" id="KW-0446">Lipid-binding</keyword>
<accession>A0A4V5UYD2</accession>
<dbReference type="EMBL" id="SZQA01000035">
    <property type="protein sequence ID" value="TKK84373.1"/>
    <property type="molecule type" value="Genomic_DNA"/>
</dbReference>
<proteinExistence type="predicted"/>
<organism evidence="5 6">
    <name type="scientific">Herbidospora galbida</name>
    <dbReference type="NCBI Taxonomy" id="2575442"/>
    <lineage>
        <taxon>Bacteria</taxon>
        <taxon>Bacillati</taxon>
        <taxon>Actinomycetota</taxon>
        <taxon>Actinomycetes</taxon>
        <taxon>Streptosporangiales</taxon>
        <taxon>Streptosporangiaceae</taxon>
        <taxon>Herbidospora</taxon>
    </lineage>
</organism>
<dbReference type="Proteomes" id="UP000308705">
    <property type="component" value="Unassembled WGS sequence"/>
</dbReference>
<dbReference type="AlphaFoldDB" id="A0A4V5UYD2"/>
<name>A0A4V5UYD2_9ACTN</name>
<reference evidence="5 6" key="1">
    <citation type="submission" date="2019-04" db="EMBL/GenBank/DDBJ databases">
        <title>Herbidospora sp. NEAU-GS14.nov., a novel actinomycete isolated from soil.</title>
        <authorList>
            <person name="Han L."/>
        </authorList>
    </citation>
    <scope>NUCLEOTIDE SEQUENCE [LARGE SCALE GENOMIC DNA]</scope>
    <source>
        <strain evidence="5 6">NEAU-GS14</strain>
    </source>
</reference>
<dbReference type="InterPro" id="IPR008628">
    <property type="entry name" value="GPP34-like"/>
</dbReference>
<keyword evidence="2" id="KW-0333">Golgi apparatus</keyword>
<dbReference type="GO" id="GO:0048194">
    <property type="term" value="P:Golgi vesicle budding"/>
    <property type="evidence" value="ECO:0007669"/>
    <property type="project" value="TreeGrafter"/>
</dbReference>
<comment type="subcellular location">
    <subcellularLocation>
        <location evidence="1">Golgi apparatus membrane</location>
        <topology evidence="1">Peripheral membrane protein</topology>
        <orientation evidence="1">Cytoplasmic side</orientation>
    </subcellularLocation>
</comment>
<dbReference type="Pfam" id="PF05719">
    <property type="entry name" value="GPP34"/>
    <property type="match status" value="1"/>
</dbReference>
<dbReference type="GO" id="GO:0006890">
    <property type="term" value="P:retrograde vesicle-mediated transport, Golgi to endoplasmic reticulum"/>
    <property type="evidence" value="ECO:0007669"/>
    <property type="project" value="TreeGrafter"/>
</dbReference>
<evidence type="ECO:0000256" key="1">
    <source>
        <dbReference type="ARBA" id="ARBA00004255"/>
    </source>
</evidence>
<dbReference type="Gene3D" id="1.10.3630.10">
    <property type="entry name" value="yeast vps74-n-term truncation variant domain like"/>
    <property type="match status" value="1"/>
</dbReference>
<comment type="caution">
    <text evidence="5">The sequence shown here is derived from an EMBL/GenBank/DDBJ whole genome shotgun (WGS) entry which is preliminary data.</text>
</comment>
<evidence type="ECO:0000313" key="5">
    <source>
        <dbReference type="EMBL" id="TKK84373.1"/>
    </source>
</evidence>
<dbReference type="GO" id="GO:0007030">
    <property type="term" value="P:Golgi organization"/>
    <property type="evidence" value="ECO:0007669"/>
    <property type="project" value="TreeGrafter"/>
</dbReference>